<comment type="caution">
    <text evidence="1">The sequence shown here is derived from an EMBL/GenBank/DDBJ whole genome shotgun (WGS) entry which is preliminary data.</text>
</comment>
<proteinExistence type="predicted"/>
<dbReference type="SUPFAM" id="SSF140500">
    <property type="entry name" value="BAS1536-like"/>
    <property type="match status" value="1"/>
</dbReference>
<name>A0ABT4DA22_9CLOT</name>
<organism evidence="1 2">
    <name type="scientific">Clostridium brassicae</name>
    <dbReference type="NCBI Taxonomy" id="2999072"/>
    <lineage>
        <taxon>Bacteria</taxon>
        <taxon>Bacillati</taxon>
        <taxon>Bacillota</taxon>
        <taxon>Clostridia</taxon>
        <taxon>Eubacteriales</taxon>
        <taxon>Clostridiaceae</taxon>
        <taxon>Clostridium</taxon>
    </lineage>
</organism>
<sequence length="61" mass="7294">MKLYKYIGGKTENIVEREIKNLKHKFNDLIVNKNIMDCEVVELSKNIDELLIHYIKFNVKI</sequence>
<accession>A0ABT4DA22</accession>
<keyword evidence="2" id="KW-1185">Reference proteome</keyword>
<dbReference type="InterPro" id="IPR018540">
    <property type="entry name" value="Spo0E-like"/>
</dbReference>
<dbReference type="InterPro" id="IPR037208">
    <property type="entry name" value="Spo0E-like_sf"/>
</dbReference>
<protein>
    <submittedName>
        <fullName evidence="1">Aspartyl-phosphate phosphatase Spo0E family protein</fullName>
    </submittedName>
</protein>
<gene>
    <name evidence="1" type="ORF">OW729_11120</name>
</gene>
<dbReference type="InterPro" id="IPR036638">
    <property type="entry name" value="HLH_DNA-bd_sf"/>
</dbReference>
<dbReference type="Gene3D" id="4.10.280.10">
    <property type="entry name" value="Helix-loop-helix DNA-binding domain"/>
    <property type="match status" value="1"/>
</dbReference>
<dbReference type="Proteomes" id="UP001144612">
    <property type="component" value="Unassembled WGS sequence"/>
</dbReference>
<evidence type="ECO:0000313" key="2">
    <source>
        <dbReference type="Proteomes" id="UP001144612"/>
    </source>
</evidence>
<dbReference type="Pfam" id="PF09388">
    <property type="entry name" value="SpoOE-like"/>
    <property type="match status" value="1"/>
</dbReference>
<reference evidence="1" key="1">
    <citation type="submission" date="2022-12" db="EMBL/GenBank/DDBJ databases">
        <title>Clostridium sp. nov., isolated from industrial wastewater.</title>
        <authorList>
            <person name="Jiayan W."/>
        </authorList>
    </citation>
    <scope>NUCLEOTIDE SEQUENCE</scope>
    <source>
        <strain evidence="1">ZC22-4</strain>
    </source>
</reference>
<evidence type="ECO:0000313" key="1">
    <source>
        <dbReference type="EMBL" id="MCY6959156.1"/>
    </source>
</evidence>
<dbReference type="EMBL" id="JAPQFJ010000010">
    <property type="protein sequence ID" value="MCY6959156.1"/>
    <property type="molecule type" value="Genomic_DNA"/>
</dbReference>
<dbReference type="RefSeq" id="WP_268061579.1">
    <property type="nucleotide sequence ID" value="NZ_JAPQFJ010000010.1"/>
</dbReference>